<feature type="transmembrane region" description="Helical" evidence="13">
    <location>
        <begin position="134"/>
        <end position="151"/>
    </location>
</feature>
<name>A0ABR9R5X2_9FIRM</name>
<feature type="transmembrane region" description="Helical" evidence="13">
    <location>
        <begin position="12"/>
        <end position="35"/>
    </location>
</feature>
<dbReference type="InterPro" id="IPR048279">
    <property type="entry name" value="MdtK-like"/>
</dbReference>
<feature type="transmembrane region" description="Helical" evidence="13">
    <location>
        <begin position="198"/>
        <end position="219"/>
    </location>
</feature>
<keyword evidence="10" id="KW-0406">Ion transport</keyword>
<evidence type="ECO:0000256" key="9">
    <source>
        <dbReference type="ARBA" id="ARBA00022989"/>
    </source>
</evidence>
<feature type="transmembrane region" description="Helical" evidence="13">
    <location>
        <begin position="358"/>
        <end position="378"/>
    </location>
</feature>
<evidence type="ECO:0000256" key="5">
    <source>
        <dbReference type="ARBA" id="ARBA00022448"/>
    </source>
</evidence>
<gene>
    <name evidence="14" type="ORF">INF35_12210</name>
</gene>
<protein>
    <recommendedName>
        <fullName evidence="4">Probable multidrug resistance protein NorM</fullName>
    </recommendedName>
    <alternativeName>
        <fullName evidence="12">Multidrug-efflux transporter</fullName>
    </alternativeName>
</protein>
<comment type="function">
    <text evidence="1">Multidrug efflux pump.</text>
</comment>
<evidence type="ECO:0000256" key="2">
    <source>
        <dbReference type="ARBA" id="ARBA00004651"/>
    </source>
</evidence>
<dbReference type="Proteomes" id="UP000768567">
    <property type="component" value="Unassembled WGS sequence"/>
</dbReference>
<evidence type="ECO:0000256" key="13">
    <source>
        <dbReference type="SAM" id="Phobius"/>
    </source>
</evidence>
<evidence type="ECO:0000256" key="4">
    <source>
        <dbReference type="ARBA" id="ARBA00020268"/>
    </source>
</evidence>
<dbReference type="EMBL" id="JADCKC010000003">
    <property type="protein sequence ID" value="MBE5038552.1"/>
    <property type="molecule type" value="Genomic_DNA"/>
</dbReference>
<feature type="transmembrane region" description="Helical" evidence="13">
    <location>
        <begin position="55"/>
        <end position="79"/>
    </location>
</feature>
<keyword evidence="8 13" id="KW-0812">Transmembrane</keyword>
<feature type="transmembrane region" description="Helical" evidence="13">
    <location>
        <begin position="418"/>
        <end position="436"/>
    </location>
</feature>
<evidence type="ECO:0000256" key="12">
    <source>
        <dbReference type="ARBA" id="ARBA00031636"/>
    </source>
</evidence>
<keyword evidence="5" id="KW-0813">Transport</keyword>
<feature type="transmembrane region" description="Helical" evidence="13">
    <location>
        <begin position="321"/>
        <end position="346"/>
    </location>
</feature>
<dbReference type="Pfam" id="PF01554">
    <property type="entry name" value="MatE"/>
    <property type="match status" value="2"/>
</dbReference>
<dbReference type="PIRSF" id="PIRSF006603">
    <property type="entry name" value="DinF"/>
    <property type="match status" value="1"/>
</dbReference>
<accession>A0ABR9R5X2</accession>
<evidence type="ECO:0000313" key="15">
    <source>
        <dbReference type="Proteomes" id="UP000768567"/>
    </source>
</evidence>
<keyword evidence="7" id="KW-1003">Cell membrane</keyword>
<comment type="subcellular location">
    <subcellularLocation>
        <location evidence="2">Cell membrane</location>
        <topology evidence="2">Multi-pass membrane protein</topology>
    </subcellularLocation>
</comment>
<dbReference type="RefSeq" id="WP_193502794.1">
    <property type="nucleotide sequence ID" value="NZ_JADCKC010000003.1"/>
</dbReference>
<evidence type="ECO:0000256" key="11">
    <source>
        <dbReference type="ARBA" id="ARBA00023136"/>
    </source>
</evidence>
<proteinExistence type="inferred from homology"/>
<feature type="transmembrane region" description="Helical" evidence="13">
    <location>
        <begin position="240"/>
        <end position="258"/>
    </location>
</feature>
<feature type="transmembrane region" description="Helical" evidence="13">
    <location>
        <begin position="163"/>
        <end position="186"/>
    </location>
</feature>
<keyword evidence="6" id="KW-0050">Antiport</keyword>
<keyword evidence="9 13" id="KW-1133">Transmembrane helix</keyword>
<feature type="transmembrane region" description="Helical" evidence="13">
    <location>
        <begin position="91"/>
        <end position="114"/>
    </location>
</feature>
<reference evidence="14 15" key="1">
    <citation type="submission" date="2020-10" db="EMBL/GenBank/DDBJ databases">
        <title>ChiBAC.</title>
        <authorList>
            <person name="Zenner C."/>
            <person name="Hitch T.C.A."/>
            <person name="Clavel T."/>
        </authorList>
    </citation>
    <scope>NUCLEOTIDE SEQUENCE [LARGE SCALE GENOMIC DNA]</scope>
    <source>
        <strain evidence="14 15">DSM 109015</strain>
    </source>
</reference>
<evidence type="ECO:0000256" key="6">
    <source>
        <dbReference type="ARBA" id="ARBA00022449"/>
    </source>
</evidence>
<keyword evidence="15" id="KW-1185">Reference proteome</keyword>
<dbReference type="PANTHER" id="PTHR43298:SF2">
    <property type="entry name" value="FMN_FAD EXPORTER YEEO-RELATED"/>
    <property type="match status" value="1"/>
</dbReference>
<dbReference type="NCBIfam" id="TIGR00797">
    <property type="entry name" value="matE"/>
    <property type="match status" value="1"/>
</dbReference>
<evidence type="ECO:0000256" key="1">
    <source>
        <dbReference type="ARBA" id="ARBA00003408"/>
    </source>
</evidence>
<comment type="similarity">
    <text evidence="3">Belongs to the multi antimicrobial extrusion (MATE) (TC 2.A.66.1) family.</text>
</comment>
<dbReference type="PANTHER" id="PTHR43298">
    <property type="entry name" value="MULTIDRUG RESISTANCE PROTEIN NORM-RELATED"/>
    <property type="match status" value="1"/>
</dbReference>
<evidence type="ECO:0000256" key="10">
    <source>
        <dbReference type="ARBA" id="ARBA00023065"/>
    </source>
</evidence>
<comment type="caution">
    <text evidence="14">The sequence shown here is derived from an EMBL/GenBank/DDBJ whole genome shotgun (WGS) entry which is preliminary data.</text>
</comment>
<dbReference type="InterPro" id="IPR050222">
    <property type="entry name" value="MATE_MdtK"/>
</dbReference>
<evidence type="ECO:0000256" key="3">
    <source>
        <dbReference type="ARBA" id="ARBA00010199"/>
    </source>
</evidence>
<organism evidence="14 15">
    <name type="scientific">Gemmiger gallinarum</name>
    <dbReference type="NCBI Taxonomy" id="2779354"/>
    <lineage>
        <taxon>Bacteria</taxon>
        <taxon>Bacillati</taxon>
        <taxon>Bacillota</taxon>
        <taxon>Clostridia</taxon>
        <taxon>Eubacteriales</taxon>
        <taxon>Gemmiger</taxon>
    </lineage>
</organism>
<evidence type="ECO:0000256" key="7">
    <source>
        <dbReference type="ARBA" id="ARBA00022475"/>
    </source>
</evidence>
<feature type="transmembrane region" description="Helical" evidence="13">
    <location>
        <begin position="390"/>
        <end position="412"/>
    </location>
</feature>
<evidence type="ECO:0000256" key="8">
    <source>
        <dbReference type="ARBA" id="ARBA00022692"/>
    </source>
</evidence>
<evidence type="ECO:0000313" key="14">
    <source>
        <dbReference type="EMBL" id="MBE5038552.1"/>
    </source>
</evidence>
<sequence>MDQVFMKQRPVLPLVISMALPMTLSMLVSSLYNIVDSYFVARISEDAMTALSLVYPVQNLVTAITVGFAIGVNAVIAFLTGAGKQDQASCAASLGMWLNILHGVLLTAGCLLAMPGFLSLFTDSHTVLSLGLRYSNIVFWFCVPIAAGMAFEKIFQAVGKMTVSMICMLIGCAANIILDPLLIFGIGPFPALGIEGAAIATGLGQCLTLAAYLVFYAAGSLPLRIRLRGLTSVGFLARRMYLVGVPATLSLALASLLITALNGILSAFSQTYVLILGAYYKLQSFLYLTANGVVQGIRPLMGYNYGAGEYARVRRIFRTSLLLIAAVMLLGTLLCLVAPGALISLFTDNAETIRLGAGALRIISLGFVVSSLSVTASGALEGLGKGMESLVISLCRYTVLILPLAWVFSRFWGADGVWHAFWVTEVLTAALSWFIYRRATAFAR</sequence>
<dbReference type="InterPro" id="IPR002528">
    <property type="entry name" value="MATE_fam"/>
</dbReference>
<keyword evidence="11 13" id="KW-0472">Membrane</keyword>